<proteinExistence type="predicted"/>
<comment type="caution">
    <text evidence="2">The sequence shown here is derived from an EMBL/GenBank/DDBJ whole genome shotgun (WGS) entry which is preliminary data.</text>
</comment>
<organism evidence="2 3">
    <name type="scientific">Caerostris darwini</name>
    <dbReference type="NCBI Taxonomy" id="1538125"/>
    <lineage>
        <taxon>Eukaryota</taxon>
        <taxon>Metazoa</taxon>
        <taxon>Ecdysozoa</taxon>
        <taxon>Arthropoda</taxon>
        <taxon>Chelicerata</taxon>
        <taxon>Arachnida</taxon>
        <taxon>Araneae</taxon>
        <taxon>Araneomorphae</taxon>
        <taxon>Entelegynae</taxon>
        <taxon>Araneoidea</taxon>
        <taxon>Araneidae</taxon>
        <taxon>Caerostris</taxon>
    </lineage>
</organism>
<keyword evidence="3" id="KW-1185">Reference proteome</keyword>
<reference evidence="2 3" key="1">
    <citation type="submission" date="2021-06" db="EMBL/GenBank/DDBJ databases">
        <title>Caerostris darwini draft genome.</title>
        <authorList>
            <person name="Kono N."/>
            <person name="Arakawa K."/>
        </authorList>
    </citation>
    <scope>NUCLEOTIDE SEQUENCE [LARGE SCALE GENOMIC DNA]</scope>
</reference>
<name>A0AAV4X8X8_9ARAC</name>
<protein>
    <submittedName>
        <fullName evidence="2">Uncharacterized protein</fullName>
    </submittedName>
</protein>
<dbReference type="AlphaFoldDB" id="A0AAV4X8X8"/>
<feature type="compositionally biased region" description="Basic and acidic residues" evidence="1">
    <location>
        <begin position="38"/>
        <end position="60"/>
    </location>
</feature>
<evidence type="ECO:0000313" key="3">
    <source>
        <dbReference type="Proteomes" id="UP001054837"/>
    </source>
</evidence>
<accession>A0AAV4X8X8</accession>
<sequence length="66" mass="7476">MNGRSMMGMLIRSASSLEPYKSKIDLHSVTSTSKRRKSSTEKLKPNNKCGSEKAVNEERSKRKKTM</sequence>
<feature type="region of interest" description="Disordered" evidence="1">
    <location>
        <begin position="1"/>
        <end position="66"/>
    </location>
</feature>
<evidence type="ECO:0000256" key="1">
    <source>
        <dbReference type="SAM" id="MobiDB-lite"/>
    </source>
</evidence>
<dbReference type="Proteomes" id="UP001054837">
    <property type="component" value="Unassembled WGS sequence"/>
</dbReference>
<gene>
    <name evidence="2" type="ORF">CDAR_440451</name>
</gene>
<dbReference type="EMBL" id="BPLQ01015710">
    <property type="protein sequence ID" value="GIY90258.1"/>
    <property type="molecule type" value="Genomic_DNA"/>
</dbReference>
<evidence type="ECO:0000313" key="2">
    <source>
        <dbReference type="EMBL" id="GIY90258.1"/>
    </source>
</evidence>